<dbReference type="RefSeq" id="WP_110188525.1">
    <property type="nucleotide sequence ID" value="NZ_CP177354.1"/>
</dbReference>
<accession>A0ABX5LVC6</accession>
<comment type="caution">
    <text evidence="2">The sequence shown here is derived from an EMBL/GenBank/DDBJ whole genome shotgun (WGS) entry which is preliminary data.</text>
</comment>
<dbReference type="CDD" id="cd03025">
    <property type="entry name" value="DsbA_FrnE_like"/>
    <property type="match status" value="1"/>
</dbReference>
<dbReference type="Proteomes" id="UP000248090">
    <property type="component" value="Unassembled WGS sequence"/>
</dbReference>
<dbReference type="Pfam" id="PF01323">
    <property type="entry name" value="DSBA"/>
    <property type="match status" value="1"/>
</dbReference>
<dbReference type="InterPro" id="IPR001853">
    <property type="entry name" value="DSBA-like_thioredoxin_dom"/>
</dbReference>
<dbReference type="PANTHER" id="PTHR13887">
    <property type="entry name" value="GLUTATHIONE S-TRANSFERASE KAPPA"/>
    <property type="match status" value="1"/>
</dbReference>
<gene>
    <name evidence="2" type="ORF">WH50_17255</name>
</gene>
<evidence type="ECO:0000313" key="3">
    <source>
        <dbReference type="Proteomes" id="UP000248090"/>
    </source>
</evidence>
<protein>
    <recommendedName>
        <fullName evidence="1">DSBA-like thioredoxin domain-containing protein</fullName>
    </recommendedName>
</protein>
<feature type="domain" description="DSBA-like thioredoxin" evidence="1">
    <location>
        <begin position="8"/>
        <end position="202"/>
    </location>
</feature>
<dbReference type="Gene3D" id="3.40.30.10">
    <property type="entry name" value="Glutaredoxin"/>
    <property type="match status" value="1"/>
</dbReference>
<keyword evidence="3" id="KW-1185">Reference proteome</keyword>
<dbReference type="PANTHER" id="PTHR13887:SF51">
    <property type="entry name" value="DSBA FAMILY PROTEIN"/>
    <property type="match status" value="1"/>
</dbReference>
<dbReference type="EMBL" id="LAPT01000086">
    <property type="protein sequence ID" value="PXF30104.1"/>
    <property type="molecule type" value="Genomic_DNA"/>
</dbReference>
<organism evidence="2 3">
    <name type="scientific">Pokkaliibacter plantistimulans</name>
    <dbReference type="NCBI Taxonomy" id="1635171"/>
    <lineage>
        <taxon>Bacteria</taxon>
        <taxon>Pseudomonadati</taxon>
        <taxon>Pseudomonadota</taxon>
        <taxon>Gammaproteobacteria</taxon>
        <taxon>Oceanospirillales</taxon>
        <taxon>Balneatrichaceae</taxon>
        <taxon>Pokkaliibacter</taxon>
    </lineage>
</organism>
<dbReference type="SUPFAM" id="SSF52833">
    <property type="entry name" value="Thioredoxin-like"/>
    <property type="match status" value="1"/>
</dbReference>
<reference evidence="2 3" key="1">
    <citation type="submission" date="2015-03" db="EMBL/GenBank/DDBJ databases">
        <authorList>
            <person name="Krishnan R."/>
            <person name="Midha S."/>
            <person name="Patil P.B."/>
            <person name="Rameshkumar N."/>
        </authorList>
    </citation>
    <scope>NUCLEOTIDE SEQUENCE [LARGE SCALE GENOMIC DNA]</scope>
    <source>
        <strain evidence="2 3">L1E11</strain>
    </source>
</reference>
<evidence type="ECO:0000313" key="2">
    <source>
        <dbReference type="EMBL" id="PXF30104.1"/>
    </source>
</evidence>
<name>A0ABX5LVC6_9GAMM</name>
<evidence type="ECO:0000259" key="1">
    <source>
        <dbReference type="Pfam" id="PF01323"/>
    </source>
</evidence>
<proteinExistence type="predicted"/>
<sequence>MSELRLLYFFDPLCGWCYASAPALAALAEHYPQQLQLMPSGLFSGQGARPMSRDFADYAWQNDQRIEKMTGQRFTEAYLQQVLHGKDVRFDSGYASLAMTAAAAMAPALEAQVLHALQLARYVEGVDTSKAENVAAICQQVAETQGISLSRQEWLEKLQDSTVVAQRDARIGQAQQFMQQLGIQGVPQLVVNKGDQYGVISGGALYQDKEALLEMIASAFRA</sequence>
<dbReference type="InterPro" id="IPR036249">
    <property type="entry name" value="Thioredoxin-like_sf"/>
</dbReference>